<name>A0A674KCE6_9SAUR</name>
<dbReference type="SUPFAM" id="SSF48726">
    <property type="entry name" value="Immunoglobulin"/>
    <property type="match status" value="1"/>
</dbReference>
<keyword evidence="1" id="KW-0393">Immunoglobulin domain</keyword>
<feature type="domain" description="Ig-like" evidence="2">
    <location>
        <begin position="4"/>
        <end position="124"/>
    </location>
</feature>
<dbReference type="GO" id="GO:0019815">
    <property type="term" value="C:B cell receptor complex"/>
    <property type="evidence" value="ECO:0007669"/>
    <property type="project" value="TreeGrafter"/>
</dbReference>
<evidence type="ECO:0000259" key="2">
    <source>
        <dbReference type="PROSITE" id="PS50835"/>
    </source>
</evidence>
<protein>
    <recommendedName>
        <fullName evidence="2">Ig-like domain-containing protein</fullName>
    </recommendedName>
</protein>
<dbReference type="Pfam" id="PF07686">
    <property type="entry name" value="V-set"/>
    <property type="match status" value="1"/>
</dbReference>
<evidence type="ECO:0000256" key="1">
    <source>
        <dbReference type="ARBA" id="ARBA00023319"/>
    </source>
</evidence>
<proteinExistence type="predicted"/>
<dbReference type="GO" id="GO:0030183">
    <property type="term" value="P:B cell differentiation"/>
    <property type="evidence" value="ECO:0007669"/>
    <property type="project" value="TreeGrafter"/>
</dbReference>
<dbReference type="GO" id="GO:0009897">
    <property type="term" value="C:external side of plasma membrane"/>
    <property type="evidence" value="ECO:0007669"/>
    <property type="project" value="TreeGrafter"/>
</dbReference>
<dbReference type="PROSITE" id="PS50835">
    <property type="entry name" value="IG_LIKE"/>
    <property type="match status" value="1"/>
</dbReference>
<dbReference type="InParanoid" id="A0A674KCE6"/>
<accession>A0A674KCE6</accession>
<sequence length="263" mass="28324">TGSPRLYVGSQIWSFLLAASKESETLQVRQDPARILAPLGGSVELSCQINAAQHWERLRVEWRRDSAPRAFCQVVLDNASVSSCCRGMGACDDARLSFTWDPPEFTLRMGNISEDDVGWYVCKAIVEIPVYLDATGNGTMLNTSVQGWLEPCRQNSPAGPPLASERGTQMACVLIVGWSPMSSLQLARLVPSCPALSASPGGGRGSQARESVWAVPHAQPRPCPCWALALENAAGMAFATVKEVTSRVVMNFSLASLCCHGNI</sequence>
<organism evidence="3 4">
    <name type="scientific">Terrapene triunguis</name>
    <name type="common">Three-toed box turtle</name>
    <dbReference type="NCBI Taxonomy" id="2587831"/>
    <lineage>
        <taxon>Eukaryota</taxon>
        <taxon>Metazoa</taxon>
        <taxon>Chordata</taxon>
        <taxon>Craniata</taxon>
        <taxon>Vertebrata</taxon>
        <taxon>Euteleostomi</taxon>
        <taxon>Archelosauria</taxon>
        <taxon>Testudinata</taxon>
        <taxon>Testudines</taxon>
        <taxon>Cryptodira</taxon>
        <taxon>Durocryptodira</taxon>
        <taxon>Testudinoidea</taxon>
        <taxon>Emydidae</taxon>
        <taxon>Terrapene</taxon>
    </lineage>
</organism>
<dbReference type="Proteomes" id="UP000472274">
    <property type="component" value="Unplaced"/>
</dbReference>
<dbReference type="SMART" id="SM00409">
    <property type="entry name" value="IG"/>
    <property type="match status" value="1"/>
</dbReference>
<dbReference type="Gene3D" id="2.60.40.10">
    <property type="entry name" value="Immunoglobulins"/>
    <property type="match status" value="1"/>
</dbReference>
<dbReference type="InterPro" id="IPR003599">
    <property type="entry name" value="Ig_sub"/>
</dbReference>
<dbReference type="PANTHER" id="PTHR14334">
    <property type="entry name" value="B-CELL ANTIGEN RECEPTOR COMPLEX-ASSOCIATED PROTEIN"/>
    <property type="match status" value="1"/>
</dbReference>
<reference evidence="3" key="1">
    <citation type="submission" date="2025-08" db="UniProtKB">
        <authorList>
            <consortium name="Ensembl"/>
        </authorList>
    </citation>
    <scope>IDENTIFICATION</scope>
</reference>
<dbReference type="Ensembl" id="ENSTMTT00000032405.1">
    <property type="protein sequence ID" value="ENSTMTP00000031275.1"/>
    <property type="gene ID" value="ENSTMTG00000022479.1"/>
</dbReference>
<reference evidence="3" key="2">
    <citation type="submission" date="2025-09" db="UniProtKB">
        <authorList>
            <consortium name="Ensembl"/>
        </authorList>
    </citation>
    <scope>IDENTIFICATION</scope>
</reference>
<dbReference type="InterPro" id="IPR007110">
    <property type="entry name" value="Ig-like_dom"/>
</dbReference>
<dbReference type="InterPro" id="IPR013783">
    <property type="entry name" value="Ig-like_fold"/>
</dbReference>
<keyword evidence="4" id="KW-1185">Reference proteome</keyword>
<dbReference type="GeneTree" id="ENSGT00950000186319"/>
<dbReference type="InterPro" id="IPR036179">
    <property type="entry name" value="Ig-like_dom_sf"/>
</dbReference>
<dbReference type="PANTHER" id="PTHR14334:SF3">
    <property type="entry name" value="TRANSMEMBRANE AND IMMUNOGLOBULIN DOMAIN CONTAINING 2"/>
    <property type="match status" value="1"/>
</dbReference>
<dbReference type="GO" id="GO:0050853">
    <property type="term" value="P:B cell receptor signaling pathway"/>
    <property type="evidence" value="ECO:0007669"/>
    <property type="project" value="TreeGrafter"/>
</dbReference>
<dbReference type="AlphaFoldDB" id="A0A674KCE6"/>
<dbReference type="InterPro" id="IPR013106">
    <property type="entry name" value="Ig_V-set"/>
</dbReference>
<evidence type="ECO:0000313" key="3">
    <source>
        <dbReference type="Ensembl" id="ENSTMTP00000031275.1"/>
    </source>
</evidence>
<evidence type="ECO:0000313" key="4">
    <source>
        <dbReference type="Proteomes" id="UP000472274"/>
    </source>
</evidence>